<comment type="caution">
    <text evidence="2">The sequence shown here is derived from an EMBL/GenBank/DDBJ whole genome shotgun (WGS) entry which is preliminary data.</text>
</comment>
<name>A0A8T0N0M4_PANVG</name>
<dbReference type="Proteomes" id="UP000823388">
    <property type="component" value="Chromosome 9N"/>
</dbReference>
<proteinExistence type="predicted"/>
<feature type="compositionally biased region" description="Polar residues" evidence="1">
    <location>
        <begin position="54"/>
        <end position="64"/>
    </location>
</feature>
<accession>A0A8T0N0M4</accession>
<sequence>MPHSHELHLRTTSAASPAPTMSAPVLARHSSAARTRATCPSGRLEGGSARGKESSTAMGRSSTMAARWASSKGTTRGRGPACGRERNSGWPAAPSSGRGDS</sequence>
<gene>
    <name evidence="2" type="ORF">PVAP13_9NG659400</name>
</gene>
<evidence type="ECO:0000256" key="1">
    <source>
        <dbReference type="SAM" id="MobiDB-lite"/>
    </source>
</evidence>
<evidence type="ECO:0000313" key="3">
    <source>
        <dbReference type="Proteomes" id="UP000823388"/>
    </source>
</evidence>
<dbReference type="EMBL" id="CM029054">
    <property type="protein sequence ID" value="KAG2542747.1"/>
    <property type="molecule type" value="Genomic_DNA"/>
</dbReference>
<evidence type="ECO:0000313" key="2">
    <source>
        <dbReference type="EMBL" id="KAG2542747.1"/>
    </source>
</evidence>
<feature type="compositionally biased region" description="Low complexity" evidence="1">
    <location>
        <begin position="11"/>
        <end position="38"/>
    </location>
</feature>
<feature type="region of interest" description="Disordered" evidence="1">
    <location>
        <begin position="1"/>
        <end position="101"/>
    </location>
</feature>
<reference evidence="2" key="1">
    <citation type="submission" date="2020-05" db="EMBL/GenBank/DDBJ databases">
        <title>WGS assembly of Panicum virgatum.</title>
        <authorList>
            <person name="Lovell J.T."/>
            <person name="Jenkins J."/>
            <person name="Shu S."/>
            <person name="Juenger T.E."/>
            <person name="Schmutz J."/>
        </authorList>
    </citation>
    <scope>NUCLEOTIDE SEQUENCE</scope>
    <source>
        <strain evidence="2">AP13</strain>
    </source>
</reference>
<organism evidence="2 3">
    <name type="scientific">Panicum virgatum</name>
    <name type="common">Blackwell switchgrass</name>
    <dbReference type="NCBI Taxonomy" id="38727"/>
    <lineage>
        <taxon>Eukaryota</taxon>
        <taxon>Viridiplantae</taxon>
        <taxon>Streptophyta</taxon>
        <taxon>Embryophyta</taxon>
        <taxon>Tracheophyta</taxon>
        <taxon>Spermatophyta</taxon>
        <taxon>Magnoliopsida</taxon>
        <taxon>Liliopsida</taxon>
        <taxon>Poales</taxon>
        <taxon>Poaceae</taxon>
        <taxon>PACMAD clade</taxon>
        <taxon>Panicoideae</taxon>
        <taxon>Panicodae</taxon>
        <taxon>Paniceae</taxon>
        <taxon>Panicinae</taxon>
        <taxon>Panicum</taxon>
        <taxon>Panicum sect. Hiantes</taxon>
    </lineage>
</organism>
<keyword evidence="3" id="KW-1185">Reference proteome</keyword>
<dbReference type="AlphaFoldDB" id="A0A8T0N0M4"/>
<protein>
    <submittedName>
        <fullName evidence="2">Uncharacterized protein</fullName>
    </submittedName>
</protein>